<name>A0A3S1B981_ELYCH</name>
<keyword evidence="5" id="KW-1185">Reference proteome</keyword>
<accession>A0A3S1B981</accession>
<feature type="signal peptide" evidence="2">
    <location>
        <begin position="1"/>
        <end position="22"/>
    </location>
</feature>
<dbReference type="InterPro" id="IPR016187">
    <property type="entry name" value="CTDL_fold"/>
</dbReference>
<dbReference type="SUPFAM" id="SSF56436">
    <property type="entry name" value="C-type lectin-like"/>
    <property type="match status" value="2"/>
</dbReference>
<evidence type="ECO:0000313" key="5">
    <source>
        <dbReference type="Proteomes" id="UP000271974"/>
    </source>
</evidence>
<dbReference type="CDD" id="cd00037">
    <property type="entry name" value="CLECT"/>
    <property type="match status" value="2"/>
</dbReference>
<dbReference type="InterPro" id="IPR001304">
    <property type="entry name" value="C-type_lectin-like"/>
</dbReference>
<dbReference type="EMBL" id="RQTK01000770">
    <property type="protein sequence ID" value="RUS75111.1"/>
    <property type="molecule type" value="Genomic_DNA"/>
</dbReference>
<organism evidence="4 5">
    <name type="scientific">Elysia chlorotica</name>
    <name type="common">Eastern emerald elysia</name>
    <name type="synonym">Sea slug</name>
    <dbReference type="NCBI Taxonomy" id="188477"/>
    <lineage>
        <taxon>Eukaryota</taxon>
        <taxon>Metazoa</taxon>
        <taxon>Spiralia</taxon>
        <taxon>Lophotrochozoa</taxon>
        <taxon>Mollusca</taxon>
        <taxon>Gastropoda</taxon>
        <taxon>Heterobranchia</taxon>
        <taxon>Euthyneura</taxon>
        <taxon>Panpulmonata</taxon>
        <taxon>Sacoglossa</taxon>
        <taxon>Placobranchoidea</taxon>
        <taxon>Plakobranchidae</taxon>
        <taxon>Elysia</taxon>
    </lineage>
</organism>
<dbReference type="InterPro" id="IPR016186">
    <property type="entry name" value="C-type_lectin-like/link_sf"/>
</dbReference>
<feature type="non-terminal residue" evidence="4">
    <location>
        <position position="246"/>
    </location>
</feature>
<dbReference type="InterPro" id="IPR018378">
    <property type="entry name" value="C-type_lectin_CS"/>
</dbReference>
<sequence>MQKHRLFRTLQYLSIFLVGIQGTCPPGWTRSPHSVSCIKVYTYRKTWHQAKYVCAENGGDLVSILDDKMREFVWDQIKADAAKRYWIGLNDIKQQGVFKWLDETGFEPIFYHQWALYEPNGDGTHDCVYFTHVIPRGMLWADDSCYKQEKFICDIFRVQGVCPFNVTNDYCMKLHKERKAWFGARKTCKDEGGDLVKILDESKKNSILDLINLDTASQKQTQERYWIGLNDIKHEGNFTWGNSQQQ</sequence>
<dbReference type="Proteomes" id="UP000271974">
    <property type="component" value="Unassembled WGS sequence"/>
</dbReference>
<evidence type="ECO:0000259" key="3">
    <source>
        <dbReference type="PROSITE" id="PS50041"/>
    </source>
</evidence>
<keyword evidence="1" id="KW-1015">Disulfide bond</keyword>
<reference evidence="4 5" key="1">
    <citation type="submission" date="2019-01" db="EMBL/GenBank/DDBJ databases">
        <title>A draft genome assembly of the solar-powered sea slug Elysia chlorotica.</title>
        <authorList>
            <person name="Cai H."/>
            <person name="Li Q."/>
            <person name="Fang X."/>
            <person name="Li J."/>
            <person name="Curtis N.E."/>
            <person name="Altenburger A."/>
            <person name="Shibata T."/>
            <person name="Feng M."/>
            <person name="Maeda T."/>
            <person name="Schwartz J.A."/>
            <person name="Shigenobu S."/>
            <person name="Lundholm N."/>
            <person name="Nishiyama T."/>
            <person name="Yang H."/>
            <person name="Hasebe M."/>
            <person name="Li S."/>
            <person name="Pierce S.K."/>
            <person name="Wang J."/>
        </authorList>
    </citation>
    <scope>NUCLEOTIDE SEQUENCE [LARGE SCALE GENOMIC DNA]</scope>
    <source>
        <strain evidence="4">EC2010</strain>
        <tissue evidence="4">Whole organism of an adult</tissue>
    </source>
</reference>
<dbReference type="OrthoDB" id="6162243at2759"/>
<feature type="domain" description="C-type lectin" evidence="3">
    <location>
        <begin position="167"/>
        <end position="246"/>
    </location>
</feature>
<dbReference type="InterPro" id="IPR050111">
    <property type="entry name" value="C-type_lectin/snaclec_domain"/>
</dbReference>
<gene>
    <name evidence="4" type="ORF">EGW08_017118</name>
</gene>
<dbReference type="PROSITE" id="PS00615">
    <property type="entry name" value="C_TYPE_LECTIN_1"/>
    <property type="match status" value="1"/>
</dbReference>
<dbReference type="AlphaFoldDB" id="A0A3S1B981"/>
<protein>
    <recommendedName>
        <fullName evidence="3">C-type lectin domain-containing protein</fullName>
    </recommendedName>
</protein>
<comment type="caution">
    <text evidence="4">The sequence shown here is derived from an EMBL/GenBank/DDBJ whole genome shotgun (WGS) entry which is preliminary data.</text>
</comment>
<feature type="domain" description="C-type lectin" evidence="3">
    <location>
        <begin position="33"/>
        <end position="154"/>
    </location>
</feature>
<proteinExistence type="predicted"/>
<evidence type="ECO:0000256" key="1">
    <source>
        <dbReference type="ARBA" id="ARBA00023157"/>
    </source>
</evidence>
<dbReference type="Gene3D" id="3.10.100.10">
    <property type="entry name" value="Mannose-Binding Protein A, subunit A"/>
    <property type="match status" value="2"/>
</dbReference>
<dbReference type="Pfam" id="PF00059">
    <property type="entry name" value="Lectin_C"/>
    <property type="match status" value="2"/>
</dbReference>
<feature type="chain" id="PRO_5018532753" description="C-type lectin domain-containing protein" evidence="2">
    <location>
        <begin position="23"/>
        <end position="246"/>
    </location>
</feature>
<dbReference type="SMART" id="SM00034">
    <property type="entry name" value="CLECT"/>
    <property type="match status" value="2"/>
</dbReference>
<keyword evidence="2" id="KW-0732">Signal</keyword>
<dbReference type="PANTHER" id="PTHR22803">
    <property type="entry name" value="MANNOSE, PHOSPHOLIPASE, LECTIN RECEPTOR RELATED"/>
    <property type="match status" value="1"/>
</dbReference>
<dbReference type="PROSITE" id="PS50041">
    <property type="entry name" value="C_TYPE_LECTIN_2"/>
    <property type="match status" value="2"/>
</dbReference>
<evidence type="ECO:0000313" key="4">
    <source>
        <dbReference type="EMBL" id="RUS75111.1"/>
    </source>
</evidence>
<evidence type="ECO:0000256" key="2">
    <source>
        <dbReference type="SAM" id="SignalP"/>
    </source>
</evidence>